<evidence type="ECO:0000313" key="3">
    <source>
        <dbReference type="Proteomes" id="UP000177602"/>
    </source>
</evidence>
<protein>
    <recommendedName>
        <fullName evidence="4">General secretion pathway GspH domain-containing protein</fullName>
    </recommendedName>
</protein>
<gene>
    <name evidence="2" type="ORF">A2818_01660</name>
</gene>
<name>A0A1F6V037_9BACT</name>
<dbReference type="InterPro" id="IPR045584">
    <property type="entry name" value="Pilin-like"/>
</dbReference>
<dbReference type="SUPFAM" id="SSF54523">
    <property type="entry name" value="Pili subunits"/>
    <property type="match status" value="1"/>
</dbReference>
<organism evidence="2 3">
    <name type="scientific">Candidatus Nomurabacteria bacterium RIFCSPHIGHO2_01_FULL_40_12</name>
    <dbReference type="NCBI Taxonomy" id="1801737"/>
    <lineage>
        <taxon>Bacteria</taxon>
        <taxon>Candidatus Nomuraibacteriota</taxon>
    </lineage>
</organism>
<keyword evidence="1" id="KW-0812">Transmembrane</keyword>
<evidence type="ECO:0008006" key="4">
    <source>
        <dbReference type="Google" id="ProtNLM"/>
    </source>
</evidence>
<evidence type="ECO:0000256" key="1">
    <source>
        <dbReference type="SAM" id="Phobius"/>
    </source>
</evidence>
<proteinExistence type="predicted"/>
<dbReference type="AlphaFoldDB" id="A0A1F6V037"/>
<dbReference type="NCBIfam" id="TIGR02532">
    <property type="entry name" value="IV_pilin_GFxxxE"/>
    <property type="match status" value="1"/>
</dbReference>
<dbReference type="InterPro" id="IPR012902">
    <property type="entry name" value="N_methyl_site"/>
</dbReference>
<feature type="transmembrane region" description="Helical" evidence="1">
    <location>
        <begin position="7"/>
        <end position="32"/>
    </location>
</feature>
<dbReference type="Proteomes" id="UP000177602">
    <property type="component" value="Unassembled WGS sequence"/>
</dbReference>
<keyword evidence="1" id="KW-0472">Membrane</keyword>
<sequence>MSKFERGFSLLEVLIVVGIMTIISSIGAGFYVNYNKGVEIDSAVQVVVFDLKQAQGKSMIGEGGFKWGIHFVNAADDYYEIFSTPTDYSSGSKVILSTNYLPGGIIFSDPATDATKDIIFNKISGGTSASSVAIVAGSNTKTISVSSIGNVSVQ</sequence>
<keyword evidence="1" id="KW-1133">Transmembrane helix</keyword>
<reference evidence="2 3" key="1">
    <citation type="journal article" date="2016" name="Nat. Commun.">
        <title>Thousands of microbial genomes shed light on interconnected biogeochemical processes in an aquifer system.</title>
        <authorList>
            <person name="Anantharaman K."/>
            <person name="Brown C.T."/>
            <person name="Hug L.A."/>
            <person name="Sharon I."/>
            <person name="Castelle C.J."/>
            <person name="Probst A.J."/>
            <person name="Thomas B.C."/>
            <person name="Singh A."/>
            <person name="Wilkins M.J."/>
            <person name="Karaoz U."/>
            <person name="Brodie E.L."/>
            <person name="Williams K.H."/>
            <person name="Hubbard S.S."/>
            <person name="Banfield J.F."/>
        </authorList>
    </citation>
    <scope>NUCLEOTIDE SEQUENCE [LARGE SCALE GENOMIC DNA]</scope>
</reference>
<accession>A0A1F6V037</accession>
<comment type="caution">
    <text evidence="2">The sequence shown here is derived from an EMBL/GenBank/DDBJ whole genome shotgun (WGS) entry which is preliminary data.</text>
</comment>
<dbReference type="EMBL" id="MFTN01000012">
    <property type="protein sequence ID" value="OGI63101.1"/>
    <property type="molecule type" value="Genomic_DNA"/>
</dbReference>
<dbReference type="STRING" id="1801737.A2818_01660"/>
<dbReference type="Pfam" id="PF07963">
    <property type="entry name" value="N_methyl"/>
    <property type="match status" value="1"/>
</dbReference>
<evidence type="ECO:0000313" key="2">
    <source>
        <dbReference type="EMBL" id="OGI63101.1"/>
    </source>
</evidence>